<evidence type="ECO:0000259" key="2">
    <source>
        <dbReference type="SMART" id="SM00822"/>
    </source>
</evidence>
<evidence type="ECO:0000313" key="3">
    <source>
        <dbReference type="EMBL" id="KUM74178.1"/>
    </source>
</evidence>
<dbReference type="Proteomes" id="UP000054024">
    <property type="component" value="Unassembled WGS sequence"/>
</dbReference>
<keyword evidence="4" id="KW-1185">Reference proteome</keyword>
<dbReference type="EMBL" id="LMWJ01000014">
    <property type="protein sequence ID" value="KUM74178.1"/>
    <property type="molecule type" value="Genomic_DNA"/>
</dbReference>
<dbReference type="InterPro" id="IPR057326">
    <property type="entry name" value="KR_dom"/>
</dbReference>
<dbReference type="Pfam" id="PF13561">
    <property type="entry name" value="adh_short_C2"/>
    <property type="match status" value="1"/>
</dbReference>
<dbReference type="OrthoDB" id="9804774at2"/>
<dbReference type="EC" id="1.1.1.100" evidence="3"/>
<sequence length="432" mass="44556">MADRYLTFTGTAPGRFLTRRLGLPQPAPLKRWSPQRPALEGGRLLLTAGKSELDLAGAGLDLAASAEQPAAVLLDASGVRDVETLAEVHAALHPVVRSVGESGRIVVLGAPLDPADHHQAAVQQALEGFTRSLGKEIGRGRTVNLVRLTDARAAGSTLRFLLSPKSAYVSGQVIEVGPCDETAPPADPERPLAGRTALVTGAARGIGEAVAETLARDGARVVVLDVPQAEQDARRVADRLGGTALGLDITAPDAGERIAAALPDGLDVLVHNAGITRDRRLVNMPAERWSSVLDVNLASVLRTTDALLTSGRLRRGGRIVATASIAGLAGNAGQTNYGASKAGIVGLVRSLAPRALAEHGVTVNAVAPGFIETKMTAAIPLFIREAGRRMNSLAQGGLPADVAETTAWLAHPGSGAVNGQVVRVCGQSLLGA</sequence>
<dbReference type="GO" id="GO:0004316">
    <property type="term" value="F:3-oxoacyl-[acyl-carrier-protein] reductase (NADPH) activity"/>
    <property type="evidence" value="ECO:0007669"/>
    <property type="project" value="UniProtKB-EC"/>
</dbReference>
<comment type="similarity">
    <text evidence="1">Belongs to the short-chain dehydrogenases/reductases (SDR) family.</text>
</comment>
<dbReference type="AlphaFoldDB" id="A0A124H0K0"/>
<dbReference type="InterPro" id="IPR036291">
    <property type="entry name" value="NAD(P)-bd_dom_sf"/>
</dbReference>
<dbReference type="RefSeq" id="WP_062151668.1">
    <property type="nucleotide sequence ID" value="NZ_KQ947988.1"/>
</dbReference>
<dbReference type="PRINTS" id="PR00081">
    <property type="entry name" value="GDHRDH"/>
</dbReference>
<feature type="domain" description="Ketoreductase" evidence="2">
    <location>
        <begin position="195"/>
        <end position="369"/>
    </location>
</feature>
<dbReference type="PRINTS" id="PR00080">
    <property type="entry name" value="SDRFAMILY"/>
</dbReference>
<accession>A0A124H0K0</accession>
<gene>
    <name evidence="3" type="primary">fabG</name>
    <name evidence="3" type="ORF">AQI70_19825</name>
</gene>
<comment type="caution">
    <text evidence="3">The sequence shown here is derived from an EMBL/GenBank/DDBJ whole genome shotgun (WGS) entry which is preliminary data.</text>
</comment>
<dbReference type="SUPFAM" id="SSF51735">
    <property type="entry name" value="NAD(P)-binding Rossmann-fold domains"/>
    <property type="match status" value="2"/>
</dbReference>
<name>A0A124H0K0_9ACTN</name>
<dbReference type="PANTHER" id="PTHR42760:SF78">
    <property type="entry name" value="3-OXOACYL-[ACYL-CARRIER-PROTEIN] REDUCTASE [NADH]"/>
    <property type="match status" value="1"/>
</dbReference>
<keyword evidence="3" id="KW-0560">Oxidoreductase</keyword>
<dbReference type="STRING" id="146536.AQI70_19825"/>
<dbReference type="Gene3D" id="3.40.50.720">
    <property type="entry name" value="NAD(P)-binding Rossmann-like Domain"/>
    <property type="match status" value="2"/>
</dbReference>
<dbReference type="NCBIfam" id="NF006110">
    <property type="entry name" value="PRK08261.1"/>
    <property type="match status" value="1"/>
</dbReference>
<evidence type="ECO:0000256" key="1">
    <source>
        <dbReference type="ARBA" id="ARBA00006484"/>
    </source>
</evidence>
<evidence type="ECO:0000313" key="4">
    <source>
        <dbReference type="Proteomes" id="UP000054024"/>
    </source>
</evidence>
<protein>
    <submittedName>
        <fullName evidence="3">3-ketoacyl-ACP reductase</fullName>
        <ecNumber evidence="3">1.1.1.100</ecNumber>
    </submittedName>
</protein>
<reference evidence="3 4" key="1">
    <citation type="submission" date="2015-10" db="EMBL/GenBank/DDBJ databases">
        <title>Draft genome sequence of Streptomyces curacoi DSM 40107, type strain for the species Streptomyces curacoi.</title>
        <authorList>
            <person name="Ruckert C."/>
            <person name="Winkler A."/>
            <person name="Kalinowski J."/>
            <person name="Kampfer P."/>
            <person name="Glaeser S."/>
        </authorList>
    </citation>
    <scope>NUCLEOTIDE SEQUENCE [LARGE SCALE GENOMIC DNA]</scope>
    <source>
        <strain evidence="3 4">DSM 40107</strain>
    </source>
</reference>
<organism evidence="3 4">
    <name type="scientific">Streptomyces curacoi</name>
    <dbReference type="NCBI Taxonomy" id="146536"/>
    <lineage>
        <taxon>Bacteria</taxon>
        <taxon>Bacillati</taxon>
        <taxon>Actinomycetota</taxon>
        <taxon>Actinomycetes</taxon>
        <taxon>Kitasatosporales</taxon>
        <taxon>Streptomycetaceae</taxon>
        <taxon>Streptomyces</taxon>
    </lineage>
</organism>
<dbReference type="InterPro" id="IPR020904">
    <property type="entry name" value="Sc_DH/Rdtase_CS"/>
</dbReference>
<dbReference type="SMART" id="SM00822">
    <property type="entry name" value="PKS_KR"/>
    <property type="match status" value="1"/>
</dbReference>
<dbReference type="FunFam" id="3.40.50.720:FF:000338">
    <property type="entry name" value="3-oxoacyl-ACP reductase FabG"/>
    <property type="match status" value="1"/>
</dbReference>
<dbReference type="PROSITE" id="PS00061">
    <property type="entry name" value="ADH_SHORT"/>
    <property type="match status" value="1"/>
</dbReference>
<dbReference type="InterPro" id="IPR002347">
    <property type="entry name" value="SDR_fam"/>
</dbReference>
<proteinExistence type="inferred from homology"/>
<dbReference type="PANTHER" id="PTHR42760">
    <property type="entry name" value="SHORT-CHAIN DEHYDROGENASES/REDUCTASES FAMILY MEMBER"/>
    <property type="match status" value="1"/>
</dbReference>